<dbReference type="InterPro" id="IPR006015">
    <property type="entry name" value="Universal_stress_UspA"/>
</dbReference>
<dbReference type="PANTHER" id="PTHR46268">
    <property type="entry name" value="STRESS RESPONSE PROTEIN NHAX"/>
    <property type="match status" value="1"/>
</dbReference>
<evidence type="ECO:0000313" key="3">
    <source>
        <dbReference type="EMBL" id="QEK50587.1"/>
    </source>
</evidence>
<dbReference type="SUPFAM" id="SSF52402">
    <property type="entry name" value="Adenine nucleotide alpha hydrolases-like"/>
    <property type="match status" value="2"/>
</dbReference>
<evidence type="ECO:0000313" key="4">
    <source>
        <dbReference type="Proteomes" id="UP000323653"/>
    </source>
</evidence>
<keyword evidence="4" id="KW-1185">Reference proteome</keyword>
<protein>
    <submittedName>
        <fullName evidence="3">Universal stress protein</fullName>
    </submittedName>
</protein>
<accession>A0A5C0VET4</accession>
<dbReference type="AlphaFoldDB" id="A0A5C0VET4"/>
<dbReference type="Gene3D" id="3.40.50.620">
    <property type="entry name" value="HUPs"/>
    <property type="match status" value="2"/>
</dbReference>
<feature type="domain" description="UspA" evidence="2">
    <location>
        <begin position="3"/>
        <end position="144"/>
    </location>
</feature>
<dbReference type="RefSeq" id="WP_149073737.1">
    <property type="nucleotide sequence ID" value="NZ_CP043329.1"/>
</dbReference>
<name>A0A5C0VET4_9SPHI</name>
<dbReference type="InterPro" id="IPR006016">
    <property type="entry name" value="UspA"/>
</dbReference>
<proteinExistence type="inferred from homology"/>
<dbReference type="InterPro" id="IPR014729">
    <property type="entry name" value="Rossmann-like_a/b/a_fold"/>
</dbReference>
<dbReference type="Pfam" id="PF00582">
    <property type="entry name" value="Usp"/>
    <property type="match status" value="1"/>
</dbReference>
<organism evidence="3 4">
    <name type="scientific">Pedobacter aquae</name>
    <dbReference type="NCBI Taxonomy" id="2605747"/>
    <lineage>
        <taxon>Bacteria</taxon>
        <taxon>Pseudomonadati</taxon>
        <taxon>Bacteroidota</taxon>
        <taxon>Sphingobacteriia</taxon>
        <taxon>Sphingobacteriales</taxon>
        <taxon>Sphingobacteriaceae</taxon>
        <taxon>Pedobacter</taxon>
    </lineage>
</organism>
<dbReference type="Proteomes" id="UP000323653">
    <property type="component" value="Chromosome"/>
</dbReference>
<dbReference type="KEGG" id="pej:FYC62_02070"/>
<dbReference type="CDD" id="cd00293">
    <property type="entry name" value="USP-like"/>
    <property type="match status" value="1"/>
</dbReference>
<dbReference type="PRINTS" id="PR01438">
    <property type="entry name" value="UNVRSLSTRESS"/>
</dbReference>
<evidence type="ECO:0000256" key="1">
    <source>
        <dbReference type="ARBA" id="ARBA00008791"/>
    </source>
</evidence>
<reference evidence="3 4" key="1">
    <citation type="submission" date="2019-08" db="EMBL/GenBank/DDBJ databases">
        <title>Pedobacter sp. nov., isolated from Han river, South Korea.</title>
        <authorList>
            <person name="Lee D.-H."/>
            <person name="Kim Y.-S."/>
            <person name="Hwang E.-M."/>
            <person name="Le Tran T.C."/>
            <person name="Cha C.-J."/>
        </authorList>
    </citation>
    <scope>NUCLEOTIDE SEQUENCE [LARGE SCALE GENOMIC DNA]</scope>
    <source>
        <strain evidence="3 4">CJ43</strain>
    </source>
</reference>
<evidence type="ECO:0000259" key="2">
    <source>
        <dbReference type="Pfam" id="PF00582"/>
    </source>
</evidence>
<sequence>MIKILVTTDFSANSKAAIRFAIKFATQYPEVSLTFFHSYHILKPTSYSDAKFEAYEKAQKENISKRLEKFVKDVYHAAGIKPSEINCVCRESVVAHSNIMNYAEHEGFNFIAIGTRGAGKIEKLFGTHTSYVISQSSIPVIAVPKTYRSRDIESVLYASDLINLDKELDQVIDFAKPIDAKIEVVHFGFPSDIAKKVKLAEEKVKNHSDYPVEFHVQPSDFIKSLVDNIETAVKRSKPSMLVMFTDQKVSFFKKMLFSGNTEEFALNTRVPLLVYPK</sequence>
<gene>
    <name evidence="3" type="ORF">FYC62_02070</name>
</gene>
<dbReference type="PANTHER" id="PTHR46268:SF6">
    <property type="entry name" value="UNIVERSAL STRESS PROTEIN UP12"/>
    <property type="match status" value="1"/>
</dbReference>
<dbReference type="EMBL" id="CP043329">
    <property type="protein sequence ID" value="QEK50587.1"/>
    <property type="molecule type" value="Genomic_DNA"/>
</dbReference>
<comment type="similarity">
    <text evidence="1">Belongs to the universal stress protein A family.</text>
</comment>